<evidence type="ECO:0000313" key="7">
    <source>
        <dbReference type="EMBL" id="MET3111912.1"/>
    </source>
</evidence>
<evidence type="ECO:0000259" key="6">
    <source>
        <dbReference type="Pfam" id="PF00496"/>
    </source>
</evidence>
<evidence type="ECO:0000256" key="4">
    <source>
        <dbReference type="SAM" id="MobiDB-lite"/>
    </source>
</evidence>
<dbReference type="Proteomes" id="UP001549019">
    <property type="component" value="Unassembled WGS sequence"/>
</dbReference>
<dbReference type="InterPro" id="IPR030678">
    <property type="entry name" value="Peptide/Ni-bd"/>
</dbReference>
<dbReference type="PANTHER" id="PTHR30290:SF9">
    <property type="entry name" value="OLIGOPEPTIDE-BINDING PROTEIN APPA"/>
    <property type="match status" value="1"/>
</dbReference>
<keyword evidence="2" id="KW-0813">Transport</keyword>
<dbReference type="SUPFAM" id="SSF53850">
    <property type="entry name" value="Periplasmic binding protein-like II"/>
    <property type="match status" value="1"/>
</dbReference>
<comment type="similarity">
    <text evidence="1">Belongs to the bacterial solute-binding protein 5 family.</text>
</comment>
<feature type="compositionally biased region" description="Acidic residues" evidence="4">
    <location>
        <begin position="29"/>
        <end position="41"/>
    </location>
</feature>
<feature type="signal peptide" evidence="5">
    <location>
        <begin position="1"/>
        <end position="19"/>
    </location>
</feature>
<keyword evidence="3 5" id="KW-0732">Signal</keyword>
<reference evidence="7 8" key="1">
    <citation type="submission" date="2024-05" db="EMBL/GenBank/DDBJ databases">
        <title>Genomic Encyclopedia of Type Strains, Phase IV (KMG-IV): sequencing the most valuable type-strain genomes for metagenomic binning, comparative biology and taxonomic classification.</title>
        <authorList>
            <person name="Goeker M."/>
        </authorList>
    </citation>
    <scope>NUCLEOTIDE SEQUENCE [LARGE SCALE GENOMIC DNA]</scope>
    <source>
        <strain evidence="7 8">DSM 25286</strain>
    </source>
</reference>
<organism evidence="7 8">
    <name type="scientific">Salinicoccus halitifaciens</name>
    <dbReference type="NCBI Taxonomy" id="1073415"/>
    <lineage>
        <taxon>Bacteria</taxon>
        <taxon>Bacillati</taxon>
        <taxon>Bacillota</taxon>
        <taxon>Bacilli</taxon>
        <taxon>Bacillales</taxon>
        <taxon>Staphylococcaceae</taxon>
        <taxon>Salinicoccus</taxon>
    </lineage>
</organism>
<feature type="domain" description="Solute-binding protein family 5" evidence="6">
    <location>
        <begin position="90"/>
        <end position="479"/>
    </location>
</feature>
<evidence type="ECO:0000256" key="1">
    <source>
        <dbReference type="ARBA" id="ARBA00005695"/>
    </source>
</evidence>
<dbReference type="Gene3D" id="3.10.105.10">
    <property type="entry name" value="Dipeptide-binding Protein, Domain 3"/>
    <property type="match status" value="1"/>
</dbReference>
<dbReference type="PROSITE" id="PS51257">
    <property type="entry name" value="PROKAR_LIPOPROTEIN"/>
    <property type="match status" value="1"/>
</dbReference>
<keyword evidence="8" id="KW-1185">Reference proteome</keyword>
<evidence type="ECO:0000256" key="2">
    <source>
        <dbReference type="ARBA" id="ARBA00022448"/>
    </source>
</evidence>
<dbReference type="PANTHER" id="PTHR30290">
    <property type="entry name" value="PERIPLASMIC BINDING COMPONENT OF ABC TRANSPORTER"/>
    <property type="match status" value="1"/>
</dbReference>
<dbReference type="InterPro" id="IPR039424">
    <property type="entry name" value="SBP_5"/>
</dbReference>
<name>A0ABV2EBW7_9STAP</name>
<gene>
    <name evidence="7" type="ORF">ABHD89_002337</name>
</gene>
<dbReference type="PIRSF" id="PIRSF002741">
    <property type="entry name" value="MppA"/>
    <property type="match status" value="1"/>
</dbReference>
<dbReference type="Gene3D" id="3.40.190.10">
    <property type="entry name" value="Periplasmic binding protein-like II"/>
    <property type="match status" value="1"/>
</dbReference>
<feature type="chain" id="PRO_5045964883" evidence="5">
    <location>
        <begin position="20"/>
        <end position="564"/>
    </location>
</feature>
<dbReference type="Pfam" id="PF00496">
    <property type="entry name" value="SBP_bac_5"/>
    <property type="match status" value="1"/>
</dbReference>
<evidence type="ECO:0000313" key="8">
    <source>
        <dbReference type="Proteomes" id="UP001549019"/>
    </source>
</evidence>
<feature type="region of interest" description="Disordered" evidence="4">
    <location>
        <begin position="28"/>
        <end position="69"/>
    </location>
</feature>
<sequence>MNRKFWLIPLMFALMLVMAACNGNGEGNGDGEVEADDDVAEEGGQGGDLTIGLINEPVTMDPHGSNDIPSAQLRTQIFDTLVSQDLDMEIGEGLATDWEQVDDNTWVFTLKEGVTFHNGSEFTAEDVEATFDRLLDPSVGASVAFMFEMVEDVEVTGDHEVTLHTEYPFAPLLSNLAHNTAGILSKEVIDEDYQNALDSAESEVTLEEYYELREEGGDEFEEVSEAIAAELGQVIAENPDGTNHLQLSERNPGDNVVLERFEDFHGDERNFDTVTYRVIPENQSRLAELETGGIAVNDSVDAENMPRVRDHEDTDIIDQDGLSMTYLAFNYEKEPFDDENVRKAISHAIDRDSIINDMLDGRGILASTHIAPPVFGHDDSQDEMEYDLEQAQEYMAQSDHPDGFDATIWMSDSEVNRDIALFMQDTLSEIGVNLEIEQYEFGTFLEMADQGDHDMFMLQWITVTGDADYGLYPMFHTDSQDGSGNRWNYSNPELDELLEAGRQASDEGEREDAYAEAQEILVEDLPIAPLYYGELGIGVNDTLVEGVELDPVGIIRLENVSFPE</sequence>
<dbReference type="EMBL" id="JBDZDV010000007">
    <property type="protein sequence ID" value="MET3111912.1"/>
    <property type="molecule type" value="Genomic_DNA"/>
</dbReference>
<dbReference type="RefSeq" id="WP_230821180.1">
    <property type="nucleotide sequence ID" value="NZ_JAJNCU010000002.1"/>
</dbReference>
<dbReference type="InterPro" id="IPR000914">
    <property type="entry name" value="SBP_5_dom"/>
</dbReference>
<comment type="caution">
    <text evidence="7">The sequence shown here is derived from an EMBL/GenBank/DDBJ whole genome shotgun (WGS) entry which is preliminary data.</text>
</comment>
<evidence type="ECO:0000256" key="3">
    <source>
        <dbReference type="ARBA" id="ARBA00022729"/>
    </source>
</evidence>
<proteinExistence type="inferred from homology"/>
<evidence type="ECO:0000256" key="5">
    <source>
        <dbReference type="SAM" id="SignalP"/>
    </source>
</evidence>
<accession>A0ABV2EBW7</accession>
<protein>
    <submittedName>
        <fullName evidence="7">Peptide/nickel transport system substrate-binding protein</fullName>
    </submittedName>
</protein>